<keyword evidence="8 9" id="KW-0472">Membrane</keyword>
<dbReference type="HAMAP" id="MF_01658">
    <property type="entry name" value="COQ7"/>
    <property type="match status" value="1"/>
</dbReference>
<dbReference type="GO" id="GO:0004497">
    <property type="term" value="F:monooxygenase activity"/>
    <property type="evidence" value="ECO:0007669"/>
    <property type="project" value="UniProtKB-KW"/>
</dbReference>
<comment type="catalytic activity">
    <reaction evidence="9">
        <text>a 5-methoxy-2-methyl-3-(all-trans-polyprenyl)benzene-1,4-diol + AH2 + O2 = a 3-demethylubiquinol + A + H2O</text>
        <dbReference type="Rhea" id="RHEA:50908"/>
        <dbReference type="Rhea" id="RHEA-COMP:10859"/>
        <dbReference type="Rhea" id="RHEA-COMP:10914"/>
        <dbReference type="ChEBI" id="CHEBI:13193"/>
        <dbReference type="ChEBI" id="CHEBI:15377"/>
        <dbReference type="ChEBI" id="CHEBI:15379"/>
        <dbReference type="ChEBI" id="CHEBI:17499"/>
        <dbReference type="ChEBI" id="CHEBI:84167"/>
        <dbReference type="ChEBI" id="CHEBI:84422"/>
        <dbReference type="EC" id="1.14.99.60"/>
    </reaction>
</comment>
<dbReference type="InterPro" id="IPR047809">
    <property type="entry name" value="COQ7_proteobact"/>
</dbReference>
<accession>A0ABW7FJU1</accession>
<dbReference type="EC" id="1.14.99.60" evidence="9"/>
<feature type="binding site" evidence="9">
    <location>
        <position position="186"/>
    </location>
    <ligand>
        <name>Fe cation</name>
        <dbReference type="ChEBI" id="CHEBI:24875"/>
        <label>2</label>
    </ligand>
</feature>
<dbReference type="Pfam" id="PF03232">
    <property type="entry name" value="COQ7"/>
    <property type="match status" value="1"/>
</dbReference>
<comment type="subcellular location">
    <subcellularLocation>
        <location evidence="9">Cell membrane</location>
        <topology evidence="9">Peripheral membrane protein</topology>
    </subcellularLocation>
</comment>
<evidence type="ECO:0000313" key="11">
    <source>
        <dbReference type="Proteomes" id="UP001606301"/>
    </source>
</evidence>
<dbReference type="NCBIfam" id="NF033656">
    <property type="entry name" value="DMQ_monoox_COQ7"/>
    <property type="match status" value="1"/>
</dbReference>
<keyword evidence="4 9" id="KW-0479">Metal-binding</keyword>
<dbReference type="SUPFAM" id="SSF47240">
    <property type="entry name" value="Ferritin-like"/>
    <property type="match status" value="1"/>
</dbReference>
<comment type="cofactor">
    <cofactor evidence="9">
        <name>Fe cation</name>
        <dbReference type="ChEBI" id="CHEBI:24875"/>
    </cofactor>
    <text evidence="9">Binds 2 iron ions per subunit.</text>
</comment>
<keyword evidence="11" id="KW-1185">Reference proteome</keyword>
<evidence type="ECO:0000313" key="10">
    <source>
        <dbReference type="EMBL" id="MFG6441612.1"/>
    </source>
</evidence>
<feature type="binding site" evidence="9">
    <location>
        <position position="99"/>
    </location>
    <ligand>
        <name>Fe cation</name>
        <dbReference type="ChEBI" id="CHEBI:24875"/>
        <label>1</label>
    </ligand>
</feature>
<organism evidence="10 11">
    <name type="scientific">Pelomonas margarita</name>
    <dbReference type="NCBI Taxonomy" id="3299031"/>
    <lineage>
        <taxon>Bacteria</taxon>
        <taxon>Pseudomonadati</taxon>
        <taxon>Pseudomonadota</taxon>
        <taxon>Betaproteobacteria</taxon>
        <taxon>Burkholderiales</taxon>
        <taxon>Sphaerotilaceae</taxon>
        <taxon>Roseateles</taxon>
    </lineage>
</organism>
<keyword evidence="7 9" id="KW-0503">Monooxygenase</keyword>
<protein>
    <recommendedName>
        <fullName evidence="9">3-demethoxyubiquinol 3-hydroxylase</fullName>
        <shortName evidence="9">DMQ hydroxylase</shortName>
        <ecNumber evidence="9">1.14.99.60</ecNumber>
    </recommendedName>
    <alternativeName>
        <fullName evidence="9">2-nonaprenyl-3-methyl-6-methoxy-1,4-benzoquinol hydroxylase</fullName>
    </alternativeName>
</protein>
<evidence type="ECO:0000256" key="6">
    <source>
        <dbReference type="ARBA" id="ARBA00023004"/>
    </source>
</evidence>
<keyword evidence="5 9" id="KW-0560">Oxidoreductase</keyword>
<comment type="pathway">
    <text evidence="1 9">Cofactor biosynthesis; ubiquinone biosynthesis.</text>
</comment>
<keyword evidence="3 9" id="KW-0831">Ubiquinone biosynthesis</keyword>
<feature type="binding site" evidence="9">
    <location>
        <position position="99"/>
    </location>
    <ligand>
        <name>Fe cation</name>
        <dbReference type="ChEBI" id="CHEBI:24875"/>
        <label>2</label>
    </ligand>
</feature>
<feature type="binding site" evidence="9">
    <location>
        <position position="102"/>
    </location>
    <ligand>
        <name>Fe cation</name>
        <dbReference type="ChEBI" id="CHEBI:24875"/>
        <label>1</label>
    </ligand>
</feature>
<proteinExistence type="inferred from homology"/>
<name>A0ABW7FJU1_9BURK</name>
<evidence type="ECO:0000256" key="3">
    <source>
        <dbReference type="ARBA" id="ARBA00022688"/>
    </source>
</evidence>
<evidence type="ECO:0000256" key="7">
    <source>
        <dbReference type="ARBA" id="ARBA00023033"/>
    </source>
</evidence>
<evidence type="ECO:0000256" key="2">
    <source>
        <dbReference type="ARBA" id="ARBA00022475"/>
    </source>
</evidence>
<dbReference type="PANTHER" id="PTHR11237:SF4">
    <property type="entry name" value="5-DEMETHOXYUBIQUINONE HYDROXYLASE, MITOCHONDRIAL"/>
    <property type="match status" value="1"/>
</dbReference>
<dbReference type="RefSeq" id="WP_394398030.1">
    <property type="nucleotide sequence ID" value="NZ_JBIGHW010000006.1"/>
</dbReference>
<comment type="similarity">
    <text evidence="9">Belongs to the COQ7 family.</text>
</comment>
<dbReference type="PANTHER" id="PTHR11237">
    <property type="entry name" value="COENZYME Q10 BIOSYNTHESIS PROTEIN 7"/>
    <property type="match status" value="1"/>
</dbReference>
<dbReference type="Proteomes" id="UP001606301">
    <property type="component" value="Unassembled WGS sequence"/>
</dbReference>
<keyword evidence="2 9" id="KW-1003">Cell membrane</keyword>
<dbReference type="InterPro" id="IPR011566">
    <property type="entry name" value="Ubq_synth_Coq7"/>
</dbReference>
<dbReference type="InterPro" id="IPR012347">
    <property type="entry name" value="Ferritin-like"/>
</dbReference>
<evidence type="ECO:0000256" key="4">
    <source>
        <dbReference type="ARBA" id="ARBA00022723"/>
    </source>
</evidence>
<feature type="binding site" evidence="9">
    <location>
        <position position="183"/>
    </location>
    <ligand>
        <name>Fe cation</name>
        <dbReference type="ChEBI" id="CHEBI:24875"/>
        <label>2</label>
    </ligand>
</feature>
<dbReference type="EMBL" id="JBIGHW010000006">
    <property type="protein sequence ID" value="MFG6441612.1"/>
    <property type="molecule type" value="Genomic_DNA"/>
</dbReference>
<comment type="caution">
    <text evidence="10">The sequence shown here is derived from an EMBL/GenBank/DDBJ whole genome shotgun (WGS) entry which is preliminary data.</text>
</comment>
<sequence>MQLPGNTTRVPSLSFGDRALAAVESGLRTVFTKTRATRPSPAAGLQTETLSTIDTADAGALMRVNHVGEICAQALYQSQALFSRTEALQQHFKQSAQEELDHLAWTAERVAQLGTHTSHLAPVWWLGAFAWGSLAGAAGDRWSLGFVVETERQVEAHLASHLDRLPAGDTASRVIVDQMKREEAEHAEAALAAGAAPLPAPVTGLMRLAAKVMTTVAHRV</sequence>
<keyword evidence="6 9" id="KW-0408">Iron</keyword>
<evidence type="ECO:0000256" key="8">
    <source>
        <dbReference type="ARBA" id="ARBA00023136"/>
    </source>
</evidence>
<comment type="function">
    <text evidence="9">Catalyzes the hydroxylation of 2-nonaprenyl-3-methyl-6-methoxy-1,4-benzoquinol during ubiquinone biosynthesis.</text>
</comment>
<dbReference type="Gene3D" id="1.20.1260.10">
    <property type="match status" value="1"/>
</dbReference>
<evidence type="ECO:0000256" key="5">
    <source>
        <dbReference type="ARBA" id="ARBA00023002"/>
    </source>
</evidence>
<feature type="binding site" evidence="9">
    <location>
        <position position="183"/>
    </location>
    <ligand>
        <name>Fe cation</name>
        <dbReference type="ChEBI" id="CHEBI:24875"/>
        <label>1</label>
    </ligand>
</feature>
<reference evidence="10 11" key="1">
    <citation type="submission" date="2024-08" db="EMBL/GenBank/DDBJ databases">
        <authorList>
            <person name="Lu H."/>
        </authorList>
    </citation>
    <scope>NUCLEOTIDE SEQUENCE [LARGE SCALE GENOMIC DNA]</scope>
    <source>
        <strain evidence="10 11">LKC17W</strain>
    </source>
</reference>
<evidence type="ECO:0000256" key="1">
    <source>
        <dbReference type="ARBA" id="ARBA00004749"/>
    </source>
</evidence>
<dbReference type="InterPro" id="IPR009078">
    <property type="entry name" value="Ferritin-like_SF"/>
</dbReference>
<feature type="binding site" evidence="9">
    <location>
        <position position="151"/>
    </location>
    <ligand>
        <name>Fe cation</name>
        <dbReference type="ChEBI" id="CHEBI:24875"/>
        <label>2</label>
    </ligand>
</feature>
<evidence type="ECO:0000256" key="9">
    <source>
        <dbReference type="HAMAP-Rule" id="MF_01658"/>
    </source>
</evidence>
<feature type="binding site" evidence="9">
    <location>
        <position position="69"/>
    </location>
    <ligand>
        <name>Fe cation</name>
        <dbReference type="ChEBI" id="CHEBI:24875"/>
        <label>1</label>
    </ligand>
</feature>
<gene>
    <name evidence="9 10" type="primary">coq7</name>
    <name evidence="10" type="ORF">ACG0Z3_13075</name>
</gene>